<dbReference type="EC" id="1.1.1.193" evidence="5"/>
<feature type="domain" description="Bacterial bifunctional deaminase-reductase C-terminal" evidence="4">
    <location>
        <begin position="2"/>
        <end position="204"/>
    </location>
</feature>
<dbReference type="Pfam" id="PF01872">
    <property type="entry name" value="RibD_C"/>
    <property type="match status" value="1"/>
</dbReference>
<accession>A0RYF3</accession>
<keyword evidence="3 5" id="KW-0560">Oxidoreductase</keyword>
<dbReference type="NCBIfam" id="TIGR00227">
    <property type="entry name" value="ribD_Cterm"/>
    <property type="match status" value="1"/>
</dbReference>
<keyword evidence="6" id="KW-1185">Reference proteome</keyword>
<dbReference type="EMBL" id="DP000238">
    <property type="protein sequence ID" value="ABK78370.1"/>
    <property type="molecule type" value="Genomic_DNA"/>
</dbReference>
<evidence type="ECO:0000313" key="5">
    <source>
        <dbReference type="EMBL" id="ABK78370.1"/>
    </source>
</evidence>
<name>A0RYF3_CENSY</name>
<keyword evidence="2" id="KW-0521">NADP</keyword>
<dbReference type="InterPro" id="IPR002734">
    <property type="entry name" value="RibDG_C"/>
</dbReference>
<dbReference type="AlphaFoldDB" id="A0RYF3"/>
<organism evidence="5 6">
    <name type="scientific">Cenarchaeum symbiosum (strain A)</name>
    <dbReference type="NCBI Taxonomy" id="414004"/>
    <lineage>
        <taxon>Archaea</taxon>
        <taxon>Nitrososphaerota</taxon>
        <taxon>Candidatus Cenarchaeales</taxon>
        <taxon>Candidatus Cenarchaeaceae</taxon>
        <taxon>Candidatus Cenarchaeum</taxon>
    </lineage>
</organism>
<dbReference type="SUPFAM" id="SSF53597">
    <property type="entry name" value="Dihydrofolate reductase-like"/>
    <property type="match status" value="1"/>
</dbReference>
<reference evidence="5 6" key="1">
    <citation type="journal article" date="2006" name="Proc. Natl. Acad. Sci. U.S.A.">
        <title>Genomic analysis of the uncultivated marine crenarchaeote Cenarchaeum symbiosum.</title>
        <authorList>
            <person name="Hallam S.J."/>
            <person name="Konstantinidis K.T."/>
            <person name="Putnam N."/>
            <person name="Schleper C."/>
            <person name="Watanabe Y."/>
            <person name="Sugahara J."/>
            <person name="Preston C."/>
            <person name="de la Torre J."/>
            <person name="Richardson P.M."/>
            <person name="DeLong E.F."/>
        </authorList>
    </citation>
    <scope>NUCLEOTIDE SEQUENCE [LARGE SCALE GENOMIC DNA]</scope>
    <source>
        <strain evidence="6">A</strain>
    </source>
</reference>
<dbReference type="GO" id="GO:0050661">
    <property type="term" value="F:NADP binding"/>
    <property type="evidence" value="ECO:0007669"/>
    <property type="project" value="InterPro"/>
</dbReference>
<comment type="pathway">
    <text evidence="1">Cofactor biosynthesis; riboflavin biosynthesis.</text>
</comment>
<gene>
    <name evidence="5" type="ordered locus">CENSYa_1759</name>
</gene>
<dbReference type="Proteomes" id="UP000000758">
    <property type="component" value="Chromosome"/>
</dbReference>
<dbReference type="EnsemblBacteria" id="ABK78370">
    <property type="protein sequence ID" value="ABK78370"/>
    <property type="gene ID" value="CENSYa_1759"/>
</dbReference>
<evidence type="ECO:0000256" key="1">
    <source>
        <dbReference type="ARBA" id="ARBA00005104"/>
    </source>
</evidence>
<evidence type="ECO:0000256" key="3">
    <source>
        <dbReference type="ARBA" id="ARBA00023002"/>
    </source>
</evidence>
<dbReference type="InterPro" id="IPR050765">
    <property type="entry name" value="Riboflavin_Biosynth_HTPR"/>
</dbReference>
<dbReference type="GO" id="GO:0009231">
    <property type="term" value="P:riboflavin biosynthetic process"/>
    <property type="evidence" value="ECO:0007669"/>
    <property type="project" value="UniProtKB-UniPathway"/>
</dbReference>
<dbReference type="HOGENOM" id="CLU_036590_4_1_2"/>
<dbReference type="GO" id="GO:0008703">
    <property type="term" value="F:5-amino-6-(5-phosphoribosylamino)uracil reductase activity"/>
    <property type="evidence" value="ECO:0007669"/>
    <property type="project" value="UniProtKB-EC"/>
</dbReference>
<dbReference type="STRING" id="414004.CENSYa_1759"/>
<dbReference type="PANTHER" id="PTHR38011">
    <property type="entry name" value="DIHYDROFOLATE REDUCTASE FAMILY PROTEIN (AFU_ORTHOLOGUE AFUA_8G06820)"/>
    <property type="match status" value="1"/>
</dbReference>
<dbReference type="PANTHER" id="PTHR38011:SF7">
    <property type="entry name" value="2,5-DIAMINO-6-RIBOSYLAMINO-4(3H)-PYRIMIDINONE 5'-PHOSPHATE REDUCTASE"/>
    <property type="match status" value="1"/>
</dbReference>
<proteinExistence type="predicted"/>
<evidence type="ECO:0000313" key="6">
    <source>
        <dbReference type="Proteomes" id="UP000000758"/>
    </source>
</evidence>
<sequence length="217" mass="23605">MILGAAASVDGRIATRTGDSGISSARDLRRVHRLRSEVDGIMVGRGTVVSDDPLLTARHRGGRNPVRIIIDPLGRLPPESQIARTAGRIPTIVACTGRIPPRNRRRLEGLSVEVLEAGTDEMDLLVLLRALYRRGLRTILLEGGARTNWGFIERGLVDEMIITIAPVVIGGTGSVPLVGGRGFAGVHRRAFRLKEALRQGDEVVLHYVKRAPRPARN</sequence>
<dbReference type="KEGG" id="csy:CENSYa_1759"/>
<dbReference type="UniPathway" id="UPA00275"/>
<dbReference type="InterPro" id="IPR011549">
    <property type="entry name" value="RibD_C"/>
</dbReference>
<protein>
    <submittedName>
        <fullName evidence="5">Riboflavin specific deaminase</fullName>
        <ecNumber evidence="5">1.1.1.193</ecNumber>
    </submittedName>
</protein>
<evidence type="ECO:0000256" key="2">
    <source>
        <dbReference type="ARBA" id="ARBA00022857"/>
    </source>
</evidence>
<dbReference type="InterPro" id="IPR024072">
    <property type="entry name" value="DHFR-like_dom_sf"/>
</dbReference>
<dbReference type="Gene3D" id="3.40.430.10">
    <property type="entry name" value="Dihydrofolate Reductase, subunit A"/>
    <property type="match status" value="1"/>
</dbReference>
<evidence type="ECO:0000259" key="4">
    <source>
        <dbReference type="Pfam" id="PF01872"/>
    </source>
</evidence>